<gene>
    <name evidence="1" type="ordered locus">Desti_1494</name>
</gene>
<evidence type="ECO:0000313" key="2">
    <source>
        <dbReference type="Proteomes" id="UP000006055"/>
    </source>
</evidence>
<evidence type="ECO:0000313" key="1">
    <source>
        <dbReference type="EMBL" id="AFM24206.1"/>
    </source>
</evidence>
<dbReference type="RefSeq" id="WP_014809354.1">
    <property type="nucleotide sequence ID" value="NC_018025.1"/>
</dbReference>
<protein>
    <submittedName>
        <fullName evidence="1">Uncharacterized protein</fullName>
    </submittedName>
</protein>
<accession>I4C3R5</accession>
<dbReference type="Proteomes" id="UP000006055">
    <property type="component" value="Chromosome"/>
</dbReference>
<dbReference type="EMBL" id="CP003360">
    <property type="protein sequence ID" value="AFM24206.1"/>
    <property type="molecule type" value="Genomic_DNA"/>
</dbReference>
<dbReference type="AlphaFoldDB" id="I4C3R5"/>
<sequence>MSHLSTVKSDEHAKALLERDRFLQDHPELLSLQEKIDDSLRKADSTQNRLVVIHDLMMESFFKLDSQLKSLARELRSYESAE</sequence>
<organism evidence="1 2">
    <name type="scientific">Desulfomonile tiedjei (strain ATCC 49306 / DSM 6799 / DCB-1)</name>
    <dbReference type="NCBI Taxonomy" id="706587"/>
    <lineage>
        <taxon>Bacteria</taxon>
        <taxon>Pseudomonadati</taxon>
        <taxon>Thermodesulfobacteriota</taxon>
        <taxon>Desulfomonilia</taxon>
        <taxon>Desulfomonilales</taxon>
        <taxon>Desulfomonilaceae</taxon>
        <taxon>Desulfomonile</taxon>
    </lineage>
</organism>
<name>I4C3R5_DESTA</name>
<keyword evidence="2" id="KW-1185">Reference proteome</keyword>
<dbReference type="KEGG" id="dti:Desti_1494"/>
<reference evidence="2" key="1">
    <citation type="submission" date="2012-06" db="EMBL/GenBank/DDBJ databases">
        <title>Complete sequence of chromosome of Desulfomonile tiedjei DSM 6799.</title>
        <authorList>
            <person name="Lucas S."/>
            <person name="Copeland A."/>
            <person name="Lapidus A."/>
            <person name="Glavina del Rio T."/>
            <person name="Dalin E."/>
            <person name="Tice H."/>
            <person name="Bruce D."/>
            <person name="Goodwin L."/>
            <person name="Pitluck S."/>
            <person name="Peters L."/>
            <person name="Ovchinnikova G."/>
            <person name="Zeytun A."/>
            <person name="Lu M."/>
            <person name="Kyrpides N."/>
            <person name="Mavromatis K."/>
            <person name="Ivanova N."/>
            <person name="Brettin T."/>
            <person name="Detter J.C."/>
            <person name="Han C."/>
            <person name="Larimer F."/>
            <person name="Land M."/>
            <person name="Hauser L."/>
            <person name="Markowitz V."/>
            <person name="Cheng J.-F."/>
            <person name="Hugenholtz P."/>
            <person name="Woyke T."/>
            <person name="Wu D."/>
            <person name="Spring S."/>
            <person name="Schroeder M."/>
            <person name="Brambilla E."/>
            <person name="Klenk H.-P."/>
            <person name="Eisen J.A."/>
        </authorList>
    </citation>
    <scope>NUCLEOTIDE SEQUENCE [LARGE SCALE GENOMIC DNA]</scope>
    <source>
        <strain evidence="2">ATCC 49306 / DSM 6799 / DCB-1</strain>
    </source>
</reference>
<dbReference type="HOGENOM" id="CLU_2552776_0_0_7"/>
<proteinExistence type="predicted"/>